<dbReference type="GO" id="GO:0045165">
    <property type="term" value="P:cell fate commitment"/>
    <property type="evidence" value="ECO:0007669"/>
    <property type="project" value="TreeGrafter"/>
</dbReference>
<evidence type="ECO:0000256" key="3">
    <source>
        <dbReference type="ARBA" id="ARBA00022771"/>
    </source>
</evidence>
<keyword evidence="4" id="KW-0862">Zinc</keyword>
<dbReference type="CDD" id="cd00202">
    <property type="entry name" value="ZnF_GATA"/>
    <property type="match status" value="1"/>
</dbReference>
<feature type="compositionally biased region" description="Basic and acidic residues" evidence="10">
    <location>
        <begin position="15"/>
        <end position="33"/>
    </location>
</feature>
<evidence type="ECO:0000259" key="11">
    <source>
        <dbReference type="PROSITE" id="PS50114"/>
    </source>
</evidence>
<evidence type="ECO:0000256" key="7">
    <source>
        <dbReference type="ARBA" id="ARBA00023163"/>
    </source>
</evidence>
<dbReference type="SMR" id="A0A4D6J8S9"/>
<dbReference type="Gene3D" id="3.30.50.10">
    <property type="entry name" value="Erythroid Transcription Factor GATA-1, subunit A"/>
    <property type="match status" value="1"/>
</dbReference>
<dbReference type="SUPFAM" id="SSF57716">
    <property type="entry name" value="Glucocorticoid receptor-like (DNA-binding domain)"/>
    <property type="match status" value="1"/>
</dbReference>
<reference evidence="12" key="1">
    <citation type="submission" date="2018-09" db="EMBL/GenBank/DDBJ databases">
        <authorList>
            <person name="Hou T."/>
            <person name="Zhang Q."/>
        </authorList>
    </citation>
    <scope>NUCLEOTIDE SEQUENCE</scope>
</reference>
<dbReference type="GO" id="GO:0005634">
    <property type="term" value="C:nucleus"/>
    <property type="evidence" value="ECO:0007669"/>
    <property type="project" value="UniProtKB-SubCell"/>
</dbReference>
<gene>
    <name evidence="12" type="primary">GATA-4</name>
</gene>
<evidence type="ECO:0000256" key="8">
    <source>
        <dbReference type="ARBA" id="ARBA00023242"/>
    </source>
</evidence>
<dbReference type="SMART" id="SM00401">
    <property type="entry name" value="ZnF_GATA"/>
    <property type="match status" value="1"/>
</dbReference>
<feature type="compositionally biased region" description="Polar residues" evidence="10">
    <location>
        <begin position="468"/>
        <end position="482"/>
    </location>
</feature>
<keyword evidence="6" id="KW-0238">DNA-binding</keyword>
<feature type="compositionally biased region" description="Low complexity" evidence="10">
    <location>
        <begin position="385"/>
        <end position="403"/>
    </location>
</feature>
<dbReference type="AlphaFoldDB" id="A0A4D6J8S9"/>
<dbReference type="PANTHER" id="PTHR10071:SF281">
    <property type="entry name" value="BOX A-BINDING FACTOR-RELATED"/>
    <property type="match status" value="1"/>
</dbReference>
<dbReference type="FunFam" id="3.30.50.10:FF:000032">
    <property type="entry name" value="Transcription factor GATA-3"/>
    <property type="match status" value="1"/>
</dbReference>
<dbReference type="PANTHER" id="PTHR10071">
    <property type="entry name" value="TRANSCRIPTION FACTOR GATA FAMILY MEMBER"/>
    <property type="match status" value="1"/>
</dbReference>
<dbReference type="InterPro" id="IPR039355">
    <property type="entry name" value="Transcription_factor_GATA"/>
</dbReference>
<evidence type="ECO:0000256" key="1">
    <source>
        <dbReference type="ARBA" id="ARBA00004123"/>
    </source>
</evidence>
<dbReference type="PRINTS" id="PR00619">
    <property type="entry name" value="GATAZNFINGER"/>
</dbReference>
<accession>A0A4D6J8S9</accession>
<proteinExistence type="evidence at transcript level"/>
<dbReference type="PROSITE" id="PS50114">
    <property type="entry name" value="GATA_ZN_FINGER_2"/>
    <property type="match status" value="1"/>
</dbReference>
<keyword evidence="2" id="KW-0479">Metal-binding</keyword>
<feature type="compositionally biased region" description="Basic residues" evidence="10">
    <location>
        <begin position="357"/>
        <end position="366"/>
    </location>
</feature>
<evidence type="ECO:0000256" key="9">
    <source>
        <dbReference type="PROSITE-ProRule" id="PRU00094"/>
    </source>
</evidence>
<keyword evidence="3 9" id="KW-0863">Zinc-finger</keyword>
<dbReference type="GO" id="GO:0008270">
    <property type="term" value="F:zinc ion binding"/>
    <property type="evidence" value="ECO:0007669"/>
    <property type="project" value="UniProtKB-KW"/>
</dbReference>
<dbReference type="EMBL" id="MH880338">
    <property type="protein sequence ID" value="QCC89223.1"/>
    <property type="molecule type" value="mRNA"/>
</dbReference>
<feature type="compositionally biased region" description="Polar residues" evidence="10">
    <location>
        <begin position="77"/>
        <end position="97"/>
    </location>
</feature>
<sequence>MAYSECSWVSARGYTDIKQEPTERSEHPYERTDPPASGSEESSARREQGMLNFQESSPLLPNEEVEVFFNHLDRPSTNENSAARNAGDSESSKLNAQHQSDTMFQNSMHAMSLPTATAPTYHETAGANSFMHAGTSPVYVPTTRAVLPMQYASGQPVSTPNGGSSMWMQPDPSYSTPNTHPSVSPRFAFAPSPNSPISSPTVRADQAGFNAPLRPSGISPYSAWSPELSWNYNMALQQGLRRPGADHTKGIPGMMYPDYNPLPYGDFGETYPATPPYQSADPTLQAFGPWTTGAKGLGKSRSASRRVGLSCANCSTTTTTLWRRNNEGEPVCNACGLYYKLHGVNRPLAMKKDGIQTRKRKPKNLAKNKNSSKQEPNADVKPAVSPNTLNNNSSNQNNALTSSINGPGVMGHNSSMTTLTSVGGDHERGLGSPVNLAAVSHYSSPSPPKAVPVKIESDSLHGHGGTLHSESGSLSAVTVGAN</sequence>
<comment type="subcellular location">
    <subcellularLocation>
        <location evidence="1">Nucleus</location>
    </subcellularLocation>
</comment>
<keyword evidence="5" id="KW-0805">Transcription regulation</keyword>
<dbReference type="GO" id="GO:0000122">
    <property type="term" value="P:negative regulation of transcription by RNA polymerase II"/>
    <property type="evidence" value="ECO:0007669"/>
    <property type="project" value="TreeGrafter"/>
</dbReference>
<evidence type="ECO:0000256" key="5">
    <source>
        <dbReference type="ARBA" id="ARBA00023015"/>
    </source>
</evidence>
<evidence type="ECO:0000313" key="12">
    <source>
        <dbReference type="EMBL" id="QCC89223.1"/>
    </source>
</evidence>
<keyword evidence="8" id="KW-0539">Nucleus</keyword>
<protein>
    <submittedName>
        <fullName evidence="12">GATA-4</fullName>
    </submittedName>
</protein>
<feature type="region of interest" description="Disordered" evidence="10">
    <location>
        <begin position="457"/>
        <end position="482"/>
    </location>
</feature>
<evidence type="ECO:0000256" key="6">
    <source>
        <dbReference type="ARBA" id="ARBA00023125"/>
    </source>
</evidence>
<keyword evidence="7" id="KW-0804">Transcription</keyword>
<evidence type="ECO:0000256" key="10">
    <source>
        <dbReference type="SAM" id="MobiDB-lite"/>
    </source>
</evidence>
<feature type="compositionally biased region" description="Polar residues" evidence="10">
    <location>
        <begin position="412"/>
        <end position="421"/>
    </location>
</feature>
<feature type="domain" description="GATA-type" evidence="11">
    <location>
        <begin position="305"/>
        <end position="358"/>
    </location>
</feature>
<dbReference type="InterPro" id="IPR013088">
    <property type="entry name" value="Znf_NHR/GATA"/>
</dbReference>
<feature type="region of interest" description="Disordered" evidence="10">
    <location>
        <begin position="1"/>
        <end position="97"/>
    </location>
</feature>
<dbReference type="GO" id="GO:0045944">
    <property type="term" value="P:positive regulation of transcription by RNA polymerase II"/>
    <property type="evidence" value="ECO:0007669"/>
    <property type="project" value="TreeGrafter"/>
</dbReference>
<dbReference type="PROSITE" id="PS00344">
    <property type="entry name" value="GATA_ZN_FINGER_1"/>
    <property type="match status" value="1"/>
</dbReference>
<evidence type="ECO:0000256" key="2">
    <source>
        <dbReference type="ARBA" id="ARBA00022723"/>
    </source>
</evidence>
<dbReference type="InterPro" id="IPR000679">
    <property type="entry name" value="Znf_GATA"/>
</dbReference>
<dbReference type="GO" id="GO:0000978">
    <property type="term" value="F:RNA polymerase II cis-regulatory region sequence-specific DNA binding"/>
    <property type="evidence" value="ECO:0007669"/>
    <property type="project" value="TreeGrafter"/>
</dbReference>
<organism evidence="12">
    <name type="scientific">Magallana hongkongensis</name>
    <name type="common">Hong Kong oyster</name>
    <name type="synonym">Crassostrea hongkongensis</name>
    <dbReference type="NCBI Taxonomy" id="2653900"/>
    <lineage>
        <taxon>Eukaryota</taxon>
        <taxon>Metazoa</taxon>
        <taxon>Spiralia</taxon>
        <taxon>Lophotrochozoa</taxon>
        <taxon>Mollusca</taxon>
        <taxon>Bivalvia</taxon>
        <taxon>Autobranchia</taxon>
        <taxon>Pteriomorphia</taxon>
        <taxon>Ostreida</taxon>
        <taxon>Ostreoidea</taxon>
        <taxon>Ostreidae</taxon>
        <taxon>Magallana</taxon>
    </lineage>
</organism>
<evidence type="ECO:0000256" key="4">
    <source>
        <dbReference type="ARBA" id="ARBA00022833"/>
    </source>
</evidence>
<name>A0A4D6J8S9_MAGHO</name>
<dbReference type="Pfam" id="PF00320">
    <property type="entry name" value="GATA"/>
    <property type="match status" value="1"/>
</dbReference>
<dbReference type="GO" id="GO:0000981">
    <property type="term" value="F:DNA-binding transcription factor activity, RNA polymerase II-specific"/>
    <property type="evidence" value="ECO:0007669"/>
    <property type="project" value="TreeGrafter"/>
</dbReference>
<feature type="region of interest" description="Disordered" evidence="10">
    <location>
        <begin position="350"/>
        <end position="432"/>
    </location>
</feature>